<dbReference type="AlphaFoldDB" id="A0A0E0QA16"/>
<dbReference type="HOGENOM" id="CLU_2642430_0_0_1"/>
<proteinExistence type="predicted"/>
<sequence>MGAYAVGPGIVGETGTGQYGKSSQKRMAHSHPPCGAGDLEGAESADFLAQGVHSDVFACQNQRRGQALDAGQRQKIA</sequence>
<dbReference type="Proteomes" id="UP000008022">
    <property type="component" value="Unassembled WGS sequence"/>
</dbReference>
<reference evidence="3" key="1">
    <citation type="submission" date="2013-06" db="EMBL/GenBank/DDBJ databases">
        <authorList>
            <person name="Zhao Q."/>
        </authorList>
    </citation>
    <scope>NUCLEOTIDE SEQUENCE</scope>
    <source>
        <strain evidence="3">cv. W1943</strain>
    </source>
</reference>
<evidence type="ECO:0000256" key="1">
    <source>
        <dbReference type="SAM" id="MobiDB-lite"/>
    </source>
</evidence>
<keyword evidence="3" id="KW-1185">Reference proteome</keyword>
<dbReference type="Gramene" id="ORUFI07G19870.1">
    <property type="protein sequence ID" value="ORUFI07G19870.1"/>
    <property type="gene ID" value="ORUFI07G19870"/>
</dbReference>
<evidence type="ECO:0000313" key="3">
    <source>
        <dbReference type="Proteomes" id="UP000008022"/>
    </source>
</evidence>
<dbReference type="EnsemblPlants" id="ORUFI07G19870.1">
    <property type="protein sequence ID" value="ORUFI07G19870.1"/>
    <property type="gene ID" value="ORUFI07G19870"/>
</dbReference>
<accession>A0A0E0QA16</accession>
<name>A0A0E0QA16_ORYRU</name>
<feature type="compositionally biased region" description="Gly residues" evidence="1">
    <location>
        <begin position="9"/>
        <end position="18"/>
    </location>
</feature>
<evidence type="ECO:0000313" key="2">
    <source>
        <dbReference type="EnsemblPlants" id="ORUFI07G19870.1"/>
    </source>
</evidence>
<reference evidence="2" key="2">
    <citation type="submission" date="2015-06" db="UniProtKB">
        <authorList>
            <consortium name="EnsemblPlants"/>
        </authorList>
    </citation>
    <scope>IDENTIFICATION</scope>
</reference>
<protein>
    <submittedName>
        <fullName evidence="2">Uncharacterized protein</fullName>
    </submittedName>
</protein>
<organism evidence="2 3">
    <name type="scientific">Oryza rufipogon</name>
    <name type="common">Brownbeard rice</name>
    <name type="synonym">Asian wild rice</name>
    <dbReference type="NCBI Taxonomy" id="4529"/>
    <lineage>
        <taxon>Eukaryota</taxon>
        <taxon>Viridiplantae</taxon>
        <taxon>Streptophyta</taxon>
        <taxon>Embryophyta</taxon>
        <taxon>Tracheophyta</taxon>
        <taxon>Spermatophyta</taxon>
        <taxon>Magnoliopsida</taxon>
        <taxon>Liliopsida</taxon>
        <taxon>Poales</taxon>
        <taxon>Poaceae</taxon>
        <taxon>BOP clade</taxon>
        <taxon>Oryzoideae</taxon>
        <taxon>Oryzeae</taxon>
        <taxon>Oryzinae</taxon>
        <taxon>Oryza</taxon>
    </lineage>
</organism>
<feature type="region of interest" description="Disordered" evidence="1">
    <location>
        <begin position="1"/>
        <end position="39"/>
    </location>
</feature>